<sequence length="57" mass="6677">MRFGNARLFSRWFDSLRGGKFAVVVVVSDFGVENRHWIITAYITRKLSKGDVEWKKT</sequence>
<proteinExistence type="predicted"/>
<name>A0A484HM18_9BACT</name>
<organism evidence="1">
    <name type="scientific">uncultured Desulfobacteraceae bacterium</name>
    <dbReference type="NCBI Taxonomy" id="218296"/>
    <lineage>
        <taxon>Bacteria</taxon>
        <taxon>Pseudomonadati</taxon>
        <taxon>Thermodesulfobacteriota</taxon>
        <taxon>Desulfobacteria</taxon>
        <taxon>Desulfobacterales</taxon>
        <taxon>Desulfobacteraceae</taxon>
        <taxon>environmental samples</taxon>
    </lineage>
</organism>
<evidence type="ECO:0000313" key="1">
    <source>
        <dbReference type="EMBL" id="VEN74331.1"/>
    </source>
</evidence>
<protein>
    <submittedName>
        <fullName evidence="1">Uncharacterized protein</fullName>
    </submittedName>
</protein>
<dbReference type="EMBL" id="CAACVI010000023">
    <property type="protein sequence ID" value="VEN74331.1"/>
    <property type="molecule type" value="Genomic_DNA"/>
</dbReference>
<reference evidence="1" key="1">
    <citation type="submission" date="2019-01" db="EMBL/GenBank/DDBJ databases">
        <authorList>
            <consortium name="Genoscope - CEA"/>
            <person name="William W."/>
        </authorList>
    </citation>
    <scope>NUCLEOTIDE SEQUENCE</scope>
    <source>
        <strain evidence="1">CR-1</strain>
    </source>
</reference>
<accession>A0A484HM18</accession>
<gene>
    <name evidence="1" type="ORF">EPICR_30268</name>
</gene>
<dbReference type="AlphaFoldDB" id="A0A484HM18"/>